<dbReference type="InterPro" id="IPR001155">
    <property type="entry name" value="OxRdtase_FMN_N"/>
</dbReference>
<keyword evidence="2" id="KW-0560">Oxidoreductase</keyword>
<name>A0ABT9PZX6_9HYPH</name>
<proteinExistence type="predicted"/>
<dbReference type="PANTHER" id="PTHR22893:SF91">
    <property type="entry name" value="NADPH DEHYDROGENASE 2-RELATED"/>
    <property type="match status" value="1"/>
</dbReference>
<gene>
    <name evidence="2" type="ORF">J2T09_004811</name>
</gene>
<dbReference type="InterPro" id="IPR045247">
    <property type="entry name" value="Oye-like"/>
</dbReference>
<dbReference type="EC" id="1.-.-.-" evidence="2"/>
<feature type="domain" description="NADH:flavin oxidoreductase/NADH oxidase N-terminal" evidence="1">
    <location>
        <begin position="3"/>
        <end position="348"/>
    </location>
</feature>
<dbReference type="NCBIfam" id="NF007899">
    <property type="entry name" value="PRK10605.1"/>
    <property type="match status" value="1"/>
</dbReference>
<evidence type="ECO:0000313" key="3">
    <source>
        <dbReference type="Proteomes" id="UP001241472"/>
    </source>
</evidence>
<dbReference type="Proteomes" id="UP001241472">
    <property type="component" value="Unassembled WGS sequence"/>
</dbReference>
<dbReference type="Gene3D" id="3.20.20.70">
    <property type="entry name" value="Aldolase class I"/>
    <property type="match status" value="1"/>
</dbReference>
<dbReference type="CDD" id="cd02933">
    <property type="entry name" value="OYE_like_FMN"/>
    <property type="match status" value="1"/>
</dbReference>
<evidence type="ECO:0000259" key="1">
    <source>
        <dbReference type="Pfam" id="PF00724"/>
    </source>
</evidence>
<sequence length="375" mass="39876">MASLFDPIKIGDIAVENRVAMAPLTRNRSPKAVPNDLNVVYYEQRATAGLIITEGTPVTQQGQGYADVPGLYLPQAIEGWKKVTDAVHQRGGKIITQMWHVGRISHTSLQPNGGAPVAPSALPANGKTYIINPDGSGAFVETSQPRALENSEIAGIVDDFRKGARAAMEAGFDGVEIHGANGYLIDQFLKTGANQRTDEYGGSIENRARLLLEIVDAVAGEIGGGRTGLRLSPVTPANNITEEDPQPLFEYVATELGKRDLAFVHIIEGATAGPRDFTQGAKQFDYHAMKAAYRHAGGNGAWMVNNGYDGESAKAAIESGYADVVAFGRSFISNPDLVERLKTGAPLNTPDVATFYGGGAKGYTDYPVLEAVAAE</sequence>
<organism evidence="2 3">
    <name type="scientific">Neorhizobium huautlense</name>
    <dbReference type="NCBI Taxonomy" id="67774"/>
    <lineage>
        <taxon>Bacteria</taxon>
        <taxon>Pseudomonadati</taxon>
        <taxon>Pseudomonadota</taxon>
        <taxon>Alphaproteobacteria</taxon>
        <taxon>Hyphomicrobiales</taxon>
        <taxon>Rhizobiaceae</taxon>
        <taxon>Rhizobium/Agrobacterium group</taxon>
        <taxon>Neorhizobium</taxon>
    </lineage>
</organism>
<dbReference type="RefSeq" id="WP_306839251.1">
    <property type="nucleotide sequence ID" value="NZ_JAUSRF010000021.1"/>
</dbReference>
<evidence type="ECO:0000313" key="2">
    <source>
        <dbReference type="EMBL" id="MDP9840031.1"/>
    </source>
</evidence>
<dbReference type="SUPFAM" id="SSF51395">
    <property type="entry name" value="FMN-linked oxidoreductases"/>
    <property type="match status" value="1"/>
</dbReference>
<protein>
    <submittedName>
        <fullName evidence="2">N-ethylmaleimide reductase</fullName>
        <ecNumber evidence="2">1.-.-.-</ecNumber>
    </submittedName>
</protein>
<keyword evidence="3" id="KW-1185">Reference proteome</keyword>
<dbReference type="GO" id="GO:0016491">
    <property type="term" value="F:oxidoreductase activity"/>
    <property type="evidence" value="ECO:0007669"/>
    <property type="project" value="UniProtKB-KW"/>
</dbReference>
<dbReference type="EMBL" id="JAUSRF010000021">
    <property type="protein sequence ID" value="MDP9840031.1"/>
    <property type="molecule type" value="Genomic_DNA"/>
</dbReference>
<comment type="caution">
    <text evidence="2">The sequence shown here is derived from an EMBL/GenBank/DDBJ whole genome shotgun (WGS) entry which is preliminary data.</text>
</comment>
<accession>A0ABT9PZX6</accession>
<reference evidence="2 3" key="1">
    <citation type="submission" date="2023-07" db="EMBL/GenBank/DDBJ databases">
        <title>Sorghum-associated microbial communities from plants grown in Nebraska, USA.</title>
        <authorList>
            <person name="Schachtman D."/>
        </authorList>
    </citation>
    <scope>NUCLEOTIDE SEQUENCE [LARGE SCALE GENOMIC DNA]</scope>
    <source>
        <strain evidence="2 3">DS1307</strain>
    </source>
</reference>
<dbReference type="Pfam" id="PF00724">
    <property type="entry name" value="Oxidored_FMN"/>
    <property type="match status" value="1"/>
</dbReference>
<dbReference type="InterPro" id="IPR013785">
    <property type="entry name" value="Aldolase_TIM"/>
</dbReference>
<dbReference type="PANTHER" id="PTHR22893">
    <property type="entry name" value="NADH OXIDOREDUCTASE-RELATED"/>
    <property type="match status" value="1"/>
</dbReference>